<gene>
    <name evidence="7" type="ORF">SLS53_005550</name>
</gene>
<evidence type="ECO:0000259" key="6">
    <source>
        <dbReference type="Pfam" id="PF12325"/>
    </source>
</evidence>
<feature type="compositionally biased region" description="Low complexity" evidence="5">
    <location>
        <begin position="161"/>
        <end position="182"/>
    </location>
</feature>
<keyword evidence="3 4" id="KW-0175">Coiled coil</keyword>
<dbReference type="Proteomes" id="UP001320245">
    <property type="component" value="Unassembled WGS sequence"/>
</dbReference>
<feature type="coiled-coil region" evidence="4">
    <location>
        <begin position="735"/>
        <end position="835"/>
    </location>
</feature>
<evidence type="ECO:0000313" key="7">
    <source>
        <dbReference type="EMBL" id="KAK7739956.1"/>
    </source>
</evidence>
<evidence type="ECO:0000256" key="1">
    <source>
        <dbReference type="ARBA" id="ARBA00004555"/>
    </source>
</evidence>
<proteinExistence type="predicted"/>
<evidence type="ECO:0000256" key="2">
    <source>
        <dbReference type="ARBA" id="ARBA00023034"/>
    </source>
</evidence>
<feature type="domain" description="TATA element modulatory factor 1 TATA binding" evidence="6">
    <location>
        <begin position="722"/>
        <end position="835"/>
    </location>
</feature>
<evidence type="ECO:0000256" key="4">
    <source>
        <dbReference type="SAM" id="Coils"/>
    </source>
</evidence>
<feature type="compositionally biased region" description="Polar residues" evidence="5">
    <location>
        <begin position="123"/>
        <end position="136"/>
    </location>
</feature>
<dbReference type="PANTHER" id="PTHR46515">
    <property type="entry name" value="TATA ELEMENT MODULATORY FACTOR TMF1"/>
    <property type="match status" value="1"/>
</dbReference>
<dbReference type="PANTHER" id="PTHR46515:SF1">
    <property type="entry name" value="TATA ELEMENT MODULATORY FACTOR"/>
    <property type="match status" value="1"/>
</dbReference>
<dbReference type="GO" id="GO:0005783">
    <property type="term" value="C:endoplasmic reticulum"/>
    <property type="evidence" value="ECO:0007669"/>
    <property type="project" value="TreeGrafter"/>
</dbReference>
<protein>
    <recommendedName>
        <fullName evidence="6">TATA element modulatory factor 1 TATA binding domain-containing protein</fullName>
    </recommendedName>
</protein>
<dbReference type="InterPro" id="IPR052602">
    <property type="entry name" value="Growth_transcription_reg"/>
</dbReference>
<dbReference type="InterPro" id="IPR022092">
    <property type="entry name" value="TMF_DNA-bd"/>
</dbReference>
<sequence>MSGQGPKSRWGSLLSQAVAGVEARLDTILAEEDAANKEAPKPSPSPTPSQQAKPPGPSRSDSTRSRQNDRLQERLARAVAAKQAASKGEGTSTKPTPTTSPRQSSDIPNRTSTDSAAAAPVPQNLTPSASPRASQDTGRKSPDTTEKSTEDTGDAPAVPQDASSPDTSAAPAAEVADDPVQAGPEESTVTDVKDDRIRQLEKALEELAVQQQEETHNYVEQIDALQAKLQYLAREATESARKEAKEAPAGSIEKKLAEKDVQIAGLMEEGKNLASTEQKLRTAIKTLRSKVGENEKEINNIKISKGKVEQELEAARRRSRRADDLEKYQGELHKRIGQSQKEIDALKSEVAGKDKTVADLKAQLQKVLEEKDTLTAKVNDEALAKERQRVRGLEEEVSDLKVEKDLIADRREARELELKDKAERAAERARVIEVELKSEIQVMESKLESMRVMAEEVSSGAMGDSQAKLLRQVETLQTQYAIATENWQGIESTLQARISNLEKDRNEAQHRESEMRKKAREAALRAKRHEEELEDAKTQIPTIQEDLKVRQSEIEALKKRSEEAEVAAAEAKAELERLKVALAEEKAVDREQDRQGQWIEDAPAQSFKSGSRPESPSVSMPTRSSSTDFLGFGSLSSKFRKHSAPSSNGDPLERYTSRRTSVQPSSRPSVLTGNSFNLPPILSPTIEALPSTPSIHPLERQDTFDSAERFSSPQQIAQDMVSVSTVAAGPSVQLVEKLSAAIRRLETEKVATKEELTRISSQRDEARAEIVSLMREVDQGKKAAEEVAKLQADVAEVNQRYETTLELLGEKSEMVEELKADVEDVKAMYRDLVERTIK</sequence>
<keyword evidence="2" id="KW-0333">Golgi apparatus</keyword>
<dbReference type="InterPro" id="IPR022091">
    <property type="entry name" value="TMF_TATA-bd"/>
</dbReference>
<organism evidence="7 8">
    <name type="scientific">Cytospora paraplurivora</name>
    <dbReference type="NCBI Taxonomy" id="2898453"/>
    <lineage>
        <taxon>Eukaryota</taxon>
        <taxon>Fungi</taxon>
        <taxon>Dikarya</taxon>
        <taxon>Ascomycota</taxon>
        <taxon>Pezizomycotina</taxon>
        <taxon>Sordariomycetes</taxon>
        <taxon>Sordariomycetidae</taxon>
        <taxon>Diaporthales</taxon>
        <taxon>Cytosporaceae</taxon>
        <taxon>Cytospora</taxon>
    </lineage>
</organism>
<feature type="compositionally biased region" description="Basic and acidic residues" evidence="5">
    <location>
        <begin position="137"/>
        <end position="150"/>
    </location>
</feature>
<dbReference type="Gene3D" id="1.10.287.1490">
    <property type="match status" value="1"/>
</dbReference>
<comment type="subcellular location">
    <subcellularLocation>
        <location evidence="1">Golgi apparatus</location>
    </subcellularLocation>
</comment>
<evidence type="ECO:0000256" key="5">
    <source>
        <dbReference type="SAM" id="MobiDB-lite"/>
    </source>
</evidence>
<feature type="region of interest" description="Disordered" evidence="5">
    <location>
        <begin position="29"/>
        <end position="194"/>
    </location>
</feature>
<comment type="caution">
    <text evidence="7">The sequence shown here is derived from an EMBL/GenBank/DDBJ whole genome shotgun (WGS) entry which is preliminary data.</text>
</comment>
<name>A0AAN9U5X2_9PEZI</name>
<feature type="compositionally biased region" description="Low complexity" evidence="5">
    <location>
        <begin position="77"/>
        <end position="105"/>
    </location>
</feature>
<feature type="compositionally biased region" description="Basic and acidic residues" evidence="5">
    <location>
        <begin position="61"/>
        <end position="76"/>
    </location>
</feature>
<evidence type="ECO:0000313" key="8">
    <source>
        <dbReference type="Proteomes" id="UP001320245"/>
    </source>
</evidence>
<dbReference type="Pfam" id="PF12325">
    <property type="entry name" value="TMF_TATA_bd"/>
    <property type="match status" value="1"/>
</dbReference>
<feature type="region of interest" description="Disordered" evidence="5">
    <location>
        <begin position="587"/>
        <end position="677"/>
    </location>
</feature>
<dbReference type="EMBL" id="JAJSPL020000021">
    <property type="protein sequence ID" value="KAK7739956.1"/>
    <property type="molecule type" value="Genomic_DNA"/>
</dbReference>
<reference evidence="7 8" key="1">
    <citation type="journal article" date="2023" name="PLoS ONE">
        <title>Cytospora paraplurivora sp. nov. isolated from orchards with fruit tree decline syndrome in Ontario, Canada.</title>
        <authorList>
            <person name="Ilyukhin E."/>
            <person name="Nguyen H.D.T."/>
            <person name="Castle A.J."/>
            <person name="Ellouze W."/>
        </authorList>
    </citation>
    <scope>NUCLEOTIDE SEQUENCE [LARGE SCALE GENOMIC DNA]</scope>
    <source>
        <strain evidence="7 8">FDS-564</strain>
    </source>
</reference>
<feature type="compositionally biased region" description="Polar residues" evidence="5">
    <location>
        <begin position="106"/>
        <end position="115"/>
    </location>
</feature>
<feature type="coiled-coil region" evidence="4">
    <location>
        <begin position="298"/>
        <end position="410"/>
    </location>
</feature>
<dbReference type="GO" id="GO:0005794">
    <property type="term" value="C:Golgi apparatus"/>
    <property type="evidence" value="ECO:0007669"/>
    <property type="project" value="UniProtKB-SubCell"/>
</dbReference>
<dbReference type="AlphaFoldDB" id="A0AAN9U5X2"/>
<keyword evidence="8" id="KW-1185">Reference proteome</keyword>
<feature type="compositionally biased region" description="Low complexity" evidence="5">
    <location>
        <begin position="615"/>
        <end position="627"/>
    </location>
</feature>
<accession>A0AAN9U5X2</accession>
<feature type="compositionally biased region" description="Polar residues" evidence="5">
    <location>
        <begin position="658"/>
        <end position="677"/>
    </location>
</feature>
<evidence type="ECO:0000256" key="3">
    <source>
        <dbReference type="ARBA" id="ARBA00023054"/>
    </source>
</evidence>
<dbReference type="Pfam" id="PF12329">
    <property type="entry name" value="TMF_DNA_bd"/>
    <property type="match status" value="1"/>
</dbReference>